<dbReference type="PROSITE" id="PS50943">
    <property type="entry name" value="HTH_CROC1"/>
    <property type="match status" value="2"/>
</dbReference>
<proteinExistence type="predicted"/>
<evidence type="ECO:0000259" key="1">
    <source>
        <dbReference type="PROSITE" id="PS50943"/>
    </source>
</evidence>
<dbReference type="GO" id="GO:0003677">
    <property type="term" value="F:DNA binding"/>
    <property type="evidence" value="ECO:0007669"/>
    <property type="project" value="UniProtKB-KW"/>
</dbReference>
<evidence type="ECO:0000313" key="3">
    <source>
        <dbReference type="Proteomes" id="UP000249547"/>
    </source>
</evidence>
<sequence>MSADEKNIIHEGARLKKIIKDKGMKLLEFARLAGFTNQVAHYYFREENIKRETLKEFCVKLHISLPEFYDWTGVPKPIGTPFHAGKRLNELISEKNFKVVKFAEKMGISRRALYNMFERSNFDSELVQRVSDALGITPDEFLQTNPQNQVSEDGEPHLIDWREKYYELLEIHTKILREYADYKKSQESKGL</sequence>
<dbReference type="Proteomes" id="UP000249547">
    <property type="component" value="Unassembled WGS sequence"/>
</dbReference>
<protein>
    <submittedName>
        <fullName evidence="2">Cro/C1-type helix-turn-helix DNA-binding protein</fullName>
    </submittedName>
</protein>
<keyword evidence="2" id="KW-0238">DNA-binding</keyword>
<dbReference type="SMART" id="SM00530">
    <property type="entry name" value="HTH_XRE"/>
    <property type="match status" value="2"/>
</dbReference>
<dbReference type="SUPFAM" id="SSF47413">
    <property type="entry name" value="lambda repressor-like DNA-binding domains"/>
    <property type="match status" value="2"/>
</dbReference>
<evidence type="ECO:0000313" key="2">
    <source>
        <dbReference type="EMBL" id="RAJ03850.1"/>
    </source>
</evidence>
<name>A0A327QHH0_9BACT</name>
<comment type="caution">
    <text evidence="2">The sequence shown here is derived from an EMBL/GenBank/DDBJ whole genome shotgun (WGS) entry which is preliminary data.</text>
</comment>
<accession>A0A327QHH0</accession>
<keyword evidence="3" id="KW-1185">Reference proteome</keyword>
<dbReference type="CDD" id="cd00093">
    <property type="entry name" value="HTH_XRE"/>
    <property type="match status" value="2"/>
</dbReference>
<feature type="domain" description="HTH cro/C1-type" evidence="1">
    <location>
        <begin position="15"/>
        <end position="68"/>
    </location>
</feature>
<dbReference type="RefSeq" id="WP_111598184.1">
    <property type="nucleotide sequence ID" value="NZ_QLLL01000005.1"/>
</dbReference>
<organism evidence="2 3">
    <name type="scientific">Chitinophaga skermanii</name>
    <dbReference type="NCBI Taxonomy" id="331697"/>
    <lineage>
        <taxon>Bacteria</taxon>
        <taxon>Pseudomonadati</taxon>
        <taxon>Bacteroidota</taxon>
        <taxon>Chitinophagia</taxon>
        <taxon>Chitinophagales</taxon>
        <taxon>Chitinophagaceae</taxon>
        <taxon>Chitinophaga</taxon>
    </lineage>
</organism>
<dbReference type="Pfam" id="PF13443">
    <property type="entry name" value="HTH_26"/>
    <property type="match status" value="2"/>
</dbReference>
<reference evidence="2 3" key="1">
    <citation type="submission" date="2018-06" db="EMBL/GenBank/DDBJ databases">
        <title>Genomic Encyclopedia of Archaeal and Bacterial Type Strains, Phase II (KMG-II): from individual species to whole genera.</title>
        <authorList>
            <person name="Goeker M."/>
        </authorList>
    </citation>
    <scope>NUCLEOTIDE SEQUENCE [LARGE SCALE GENOMIC DNA]</scope>
    <source>
        <strain evidence="2 3">DSM 23857</strain>
    </source>
</reference>
<dbReference type="AlphaFoldDB" id="A0A327QHH0"/>
<gene>
    <name evidence="2" type="ORF">LX64_02727</name>
</gene>
<dbReference type="Gene3D" id="1.10.260.40">
    <property type="entry name" value="lambda repressor-like DNA-binding domains"/>
    <property type="match status" value="2"/>
</dbReference>
<feature type="domain" description="HTH cro/C1-type" evidence="1">
    <location>
        <begin position="88"/>
        <end position="141"/>
    </location>
</feature>
<dbReference type="InterPro" id="IPR010982">
    <property type="entry name" value="Lambda_DNA-bd_dom_sf"/>
</dbReference>
<dbReference type="InterPro" id="IPR001387">
    <property type="entry name" value="Cro/C1-type_HTH"/>
</dbReference>
<dbReference type="EMBL" id="QLLL01000005">
    <property type="protein sequence ID" value="RAJ03850.1"/>
    <property type="molecule type" value="Genomic_DNA"/>
</dbReference>